<feature type="region of interest" description="Disordered" evidence="1">
    <location>
        <begin position="95"/>
        <end position="131"/>
    </location>
</feature>
<organism evidence="2 3">
    <name type="scientific">Streptomyces humidus</name>
    <dbReference type="NCBI Taxonomy" id="52259"/>
    <lineage>
        <taxon>Bacteria</taxon>
        <taxon>Bacillati</taxon>
        <taxon>Actinomycetota</taxon>
        <taxon>Actinomycetes</taxon>
        <taxon>Kitasatosporales</taxon>
        <taxon>Streptomycetaceae</taxon>
        <taxon>Streptomyces</taxon>
    </lineage>
</organism>
<reference evidence="2" key="2">
    <citation type="submission" date="2020-09" db="EMBL/GenBank/DDBJ databases">
        <authorList>
            <person name="Sun Q."/>
            <person name="Ohkuma M."/>
        </authorList>
    </citation>
    <scope>NUCLEOTIDE SEQUENCE</scope>
    <source>
        <strain evidence="2">JCM 4386</strain>
    </source>
</reference>
<keyword evidence="3" id="KW-1185">Reference proteome</keyword>
<dbReference type="EMBL" id="BMTL01000013">
    <property type="protein sequence ID" value="GGR92495.1"/>
    <property type="molecule type" value="Genomic_DNA"/>
</dbReference>
<sequence length="131" mass="13742">MSGGSVTASGDGHSWHQSSAAMTAVHMGAALAVAWLLHQADAAVAAALAGARTARRVIVAARVRLRRLWAKLLTRPVRRVPPVLRRAACRRTCLPIGSGAPERALPRRGPPEDLVVPVPSPSSGRVEARPA</sequence>
<name>A0A918L416_9ACTN</name>
<reference evidence="2" key="1">
    <citation type="journal article" date="2014" name="Int. J. Syst. Evol. Microbiol.">
        <title>Complete genome sequence of Corynebacterium casei LMG S-19264T (=DSM 44701T), isolated from a smear-ripened cheese.</title>
        <authorList>
            <consortium name="US DOE Joint Genome Institute (JGI-PGF)"/>
            <person name="Walter F."/>
            <person name="Albersmeier A."/>
            <person name="Kalinowski J."/>
            <person name="Ruckert C."/>
        </authorList>
    </citation>
    <scope>NUCLEOTIDE SEQUENCE</scope>
    <source>
        <strain evidence="2">JCM 4386</strain>
    </source>
</reference>
<evidence type="ECO:0000313" key="3">
    <source>
        <dbReference type="Proteomes" id="UP000606194"/>
    </source>
</evidence>
<accession>A0A918L416</accession>
<dbReference type="Proteomes" id="UP000606194">
    <property type="component" value="Unassembled WGS sequence"/>
</dbReference>
<evidence type="ECO:0000256" key="1">
    <source>
        <dbReference type="SAM" id="MobiDB-lite"/>
    </source>
</evidence>
<evidence type="ECO:0000313" key="2">
    <source>
        <dbReference type="EMBL" id="GGR92495.1"/>
    </source>
</evidence>
<dbReference type="AlphaFoldDB" id="A0A918L416"/>
<proteinExistence type="predicted"/>
<gene>
    <name evidence="2" type="ORF">GCM10010269_34360</name>
</gene>
<comment type="caution">
    <text evidence="2">The sequence shown here is derived from an EMBL/GenBank/DDBJ whole genome shotgun (WGS) entry which is preliminary data.</text>
</comment>
<protein>
    <submittedName>
        <fullName evidence="2">Uncharacterized protein</fullName>
    </submittedName>
</protein>